<evidence type="ECO:0000256" key="1">
    <source>
        <dbReference type="SAM" id="MobiDB-lite"/>
    </source>
</evidence>
<feature type="compositionally biased region" description="Polar residues" evidence="1">
    <location>
        <begin position="1"/>
        <end position="10"/>
    </location>
</feature>
<feature type="region of interest" description="Disordered" evidence="1">
    <location>
        <begin position="1"/>
        <end position="80"/>
    </location>
</feature>
<feature type="region of interest" description="Disordered" evidence="1">
    <location>
        <begin position="339"/>
        <end position="362"/>
    </location>
</feature>
<comment type="caution">
    <text evidence="2">The sequence shown here is derived from an EMBL/GenBank/DDBJ whole genome shotgun (WGS) entry which is preliminary data.</text>
</comment>
<proteinExistence type="predicted"/>
<feature type="region of interest" description="Disordered" evidence="1">
    <location>
        <begin position="148"/>
        <end position="216"/>
    </location>
</feature>
<feature type="compositionally biased region" description="Low complexity" evidence="1">
    <location>
        <begin position="573"/>
        <end position="598"/>
    </location>
</feature>
<feature type="compositionally biased region" description="Low complexity" evidence="1">
    <location>
        <begin position="621"/>
        <end position="641"/>
    </location>
</feature>
<accession>A0AAW0FXY7</accession>
<evidence type="ECO:0000313" key="2">
    <source>
        <dbReference type="EMBL" id="KAK7685057.1"/>
    </source>
</evidence>
<sequence length="657" mass="70529">MNNIFSSNRLLPNFKRRPRTRSKQDVTSPAKAKPLHILPGLTEEDESRSSTSSTSSSPSSYTSPYCASRSAGGNATLGGRNSQAFDILDIKRESRRVVLVGAEGLTFDDFFPASDAPPRPAPRPPVQNSRSSMESPLDEINLRFSGLGISLDFPSPPSKSSSMSRREPSPTPSDSSATTATSSSSSRTPLTPPTSDDESQPRTHLARAPTYKSQRASILYMKSMPDLKKRSLPQTPVVQDSEDDWSDGEDASWFAQDISDIFTLSSPLSTATPTSKSFEHKARPDSIPPPSRHAGRSRASKLPPIAPLTIQTHGRGPSTQLDPSFPPNAITSIANKRRSRFIPSRPPPPPPITIEPASCPSPTMEEKTEELLKLLADAALDNTFLGTGLSVETEMLSTPVTPSSLYAISTPTTARPPPRMSIPADIFDFTEESPETDVSESGFDIIVTQPEDDVPGSPRSISIYSQASMSVDALPISPISSFDFDIRTPTASEDPTAGMYPSQFSSFTTAAADIASPSPTTSANDFDSASMIRERNLRSRWSSSTLASEYHAHHRQQMPLSPSAWITRFHLGSSSSSSSPTKSKAPKPTKAVPAAKVPLSPATKKSLDLEGGAGLTRRDSSSSSRTSSSDSSSDSGESISSNGLRRKAIPIELFLRS</sequence>
<dbReference type="EMBL" id="JASBNA010000022">
    <property type="protein sequence ID" value="KAK7685057.1"/>
    <property type="molecule type" value="Genomic_DNA"/>
</dbReference>
<protein>
    <submittedName>
        <fullName evidence="2">Uncharacterized protein</fullName>
    </submittedName>
</protein>
<feature type="compositionally biased region" description="Low complexity" evidence="1">
    <location>
        <begin position="49"/>
        <end position="65"/>
    </location>
</feature>
<feature type="region of interest" description="Disordered" evidence="1">
    <location>
        <begin position="108"/>
        <end position="136"/>
    </location>
</feature>
<organism evidence="2 3">
    <name type="scientific">Cerrena zonata</name>
    <dbReference type="NCBI Taxonomy" id="2478898"/>
    <lineage>
        <taxon>Eukaryota</taxon>
        <taxon>Fungi</taxon>
        <taxon>Dikarya</taxon>
        <taxon>Basidiomycota</taxon>
        <taxon>Agaricomycotina</taxon>
        <taxon>Agaricomycetes</taxon>
        <taxon>Polyporales</taxon>
        <taxon>Cerrenaceae</taxon>
        <taxon>Cerrena</taxon>
    </lineage>
</organism>
<evidence type="ECO:0000313" key="3">
    <source>
        <dbReference type="Proteomes" id="UP001385951"/>
    </source>
</evidence>
<feature type="region of interest" description="Disordered" evidence="1">
    <location>
        <begin position="571"/>
        <end position="643"/>
    </location>
</feature>
<keyword evidence="3" id="KW-1185">Reference proteome</keyword>
<gene>
    <name evidence="2" type="ORF">QCA50_011894</name>
</gene>
<dbReference type="Proteomes" id="UP001385951">
    <property type="component" value="Unassembled WGS sequence"/>
</dbReference>
<feature type="region of interest" description="Disordered" evidence="1">
    <location>
        <begin position="230"/>
        <end position="249"/>
    </location>
</feature>
<dbReference type="AlphaFoldDB" id="A0AAW0FXY7"/>
<name>A0AAW0FXY7_9APHY</name>
<reference evidence="2 3" key="1">
    <citation type="submission" date="2022-09" db="EMBL/GenBank/DDBJ databases">
        <authorList>
            <person name="Palmer J.M."/>
        </authorList>
    </citation>
    <scope>NUCLEOTIDE SEQUENCE [LARGE SCALE GENOMIC DNA]</scope>
    <source>
        <strain evidence="2 3">DSM 7382</strain>
    </source>
</reference>
<feature type="compositionally biased region" description="Pro residues" evidence="1">
    <location>
        <begin position="115"/>
        <end position="125"/>
    </location>
</feature>
<feature type="region of interest" description="Disordered" evidence="1">
    <location>
        <begin position="269"/>
        <end position="304"/>
    </location>
</feature>
<feature type="compositionally biased region" description="Low complexity" evidence="1">
    <location>
        <begin position="172"/>
        <end position="189"/>
    </location>
</feature>
<feature type="compositionally biased region" description="Pro residues" evidence="1">
    <location>
        <begin position="344"/>
        <end position="353"/>
    </location>
</feature>
<feature type="compositionally biased region" description="Acidic residues" evidence="1">
    <location>
        <begin position="240"/>
        <end position="249"/>
    </location>
</feature>